<dbReference type="AlphaFoldDB" id="X0YF71"/>
<dbReference type="EMBL" id="BART01005864">
    <property type="protein sequence ID" value="GAG54614.1"/>
    <property type="molecule type" value="Genomic_DNA"/>
</dbReference>
<comment type="caution">
    <text evidence="1">The sequence shown here is derived from an EMBL/GenBank/DDBJ whole genome shotgun (WGS) entry which is preliminary data.</text>
</comment>
<protein>
    <submittedName>
        <fullName evidence="1">Uncharacterized protein</fullName>
    </submittedName>
</protein>
<gene>
    <name evidence="1" type="ORF">S01H4_13291</name>
</gene>
<evidence type="ECO:0000313" key="1">
    <source>
        <dbReference type="EMBL" id="GAG54614.1"/>
    </source>
</evidence>
<proteinExistence type="predicted"/>
<reference evidence="1" key="1">
    <citation type="journal article" date="2014" name="Front. Microbiol.">
        <title>High frequency of phylogenetically diverse reductive dehalogenase-homologous genes in deep subseafloor sedimentary metagenomes.</title>
        <authorList>
            <person name="Kawai M."/>
            <person name="Futagami T."/>
            <person name="Toyoda A."/>
            <person name="Takaki Y."/>
            <person name="Nishi S."/>
            <person name="Hori S."/>
            <person name="Arai W."/>
            <person name="Tsubouchi T."/>
            <person name="Morono Y."/>
            <person name="Uchiyama I."/>
            <person name="Ito T."/>
            <person name="Fujiyama A."/>
            <person name="Inagaki F."/>
            <person name="Takami H."/>
        </authorList>
    </citation>
    <scope>NUCLEOTIDE SEQUENCE</scope>
    <source>
        <strain evidence="1">Expedition CK06-06</strain>
    </source>
</reference>
<accession>X0YF71</accession>
<name>X0YF71_9ZZZZ</name>
<sequence length="53" mass="6197">MKASAEQFFVFNSNQPDYRLKDTAAQFKDFLTQYSLIPNINETLRTLPKETPQ</sequence>
<organism evidence="1">
    <name type="scientific">marine sediment metagenome</name>
    <dbReference type="NCBI Taxonomy" id="412755"/>
    <lineage>
        <taxon>unclassified sequences</taxon>
        <taxon>metagenomes</taxon>
        <taxon>ecological metagenomes</taxon>
    </lineage>
</organism>